<proteinExistence type="predicted"/>
<evidence type="ECO:0000313" key="2">
    <source>
        <dbReference type="Proteomes" id="UP001465976"/>
    </source>
</evidence>
<protein>
    <submittedName>
        <fullName evidence="1">Uncharacterized protein</fullName>
    </submittedName>
</protein>
<gene>
    <name evidence="1" type="ORF">V5O48_008390</name>
</gene>
<accession>A0ABR3FE25</accession>
<organism evidence="1 2">
    <name type="scientific">Marasmius crinis-equi</name>
    <dbReference type="NCBI Taxonomy" id="585013"/>
    <lineage>
        <taxon>Eukaryota</taxon>
        <taxon>Fungi</taxon>
        <taxon>Dikarya</taxon>
        <taxon>Basidiomycota</taxon>
        <taxon>Agaricomycotina</taxon>
        <taxon>Agaricomycetes</taxon>
        <taxon>Agaricomycetidae</taxon>
        <taxon>Agaricales</taxon>
        <taxon>Marasmiineae</taxon>
        <taxon>Marasmiaceae</taxon>
        <taxon>Marasmius</taxon>
    </lineage>
</organism>
<evidence type="ECO:0000313" key="1">
    <source>
        <dbReference type="EMBL" id="KAL0573557.1"/>
    </source>
</evidence>
<comment type="caution">
    <text evidence="1">The sequence shown here is derived from an EMBL/GenBank/DDBJ whole genome shotgun (WGS) entry which is preliminary data.</text>
</comment>
<name>A0ABR3FE25_9AGAR</name>
<sequence length="396" mass="45351">MSLDRVLADNAISREECEARILSGQSLEKDELDALAALSRCRRDENYWFPDGQVIEVEERTIKVHLSLTFGEIPALRHFIESEEKKLPLHATHPKLGSEAYPLRLQGGDQIGYRHIVQWLKYTYQKYNLGSSPVKCYLIAVISTFRKAEFTEEELTYLLKWGVFWTVDHAVKFAKDRLFATTATKAPSIRLGLAREFHLGDWIEFALEPFIDISITPQLKDITDDDINRMGYRVFQVITLTREANIRRRVELANVAPSMGLSEEGIRNIGCSPSQHENCRQAWREGWQTEVAARLLDPKNPISLQLVSCFVHGQIEIQGPRQTPSAFSRINNACGLAAVDNLVYGPELKDYGWKDMKLKAVQRVKKLYECWDGNDQMIEASNVDDYFGGVVEYRYL</sequence>
<reference evidence="1 2" key="1">
    <citation type="submission" date="2024-02" db="EMBL/GenBank/DDBJ databases">
        <title>A draft genome for the cacao thread blight pathogen Marasmius crinis-equi.</title>
        <authorList>
            <person name="Cohen S.P."/>
            <person name="Baruah I.K."/>
            <person name="Amoako-Attah I."/>
            <person name="Bukari Y."/>
            <person name="Meinhardt L.W."/>
            <person name="Bailey B.A."/>
        </authorList>
    </citation>
    <scope>NUCLEOTIDE SEQUENCE [LARGE SCALE GENOMIC DNA]</scope>
    <source>
        <strain evidence="1 2">GH-76</strain>
    </source>
</reference>
<dbReference type="EMBL" id="JBAHYK010000489">
    <property type="protein sequence ID" value="KAL0573557.1"/>
    <property type="molecule type" value="Genomic_DNA"/>
</dbReference>
<keyword evidence="2" id="KW-1185">Reference proteome</keyword>
<dbReference type="Proteomes" id="UP001465976">
    <property type="component" value="Unassembled WGS sequence"/>
</dbReference>